<dbReference type="PANTHER" id="PTHR19303:SF26">
    <property type="entry name" value="TIGGER TRANSPOSABLE ELEMENT-DERIVED PROTEIN 1"/>
    <property type="match status" value="1"/>
</dbReference>
<reference evidence="2" key="1">
    <citation type="submission" date="2023-06" db="EMBL/GenBank/DDBJ databases">
        <title>Reference genome for the Northern bat (Eptesicus nilssonii), a most northern bat species.</title>
        <authorList>
            <person name="Laine V.N."/>
            <person name="Pulliainen A.T."/>
            <person name="Lilley T.M."/>
        </authorList>
    </citation>
    <scope>NUCLEOTIDE SEQUENCE</scope>
    <source>
        <strain evidence="2">BLF_Eptnil</strain>
        <tissue evidence="2">Kidney</tissue>
    </source>
</reference>
<name>A0AA40I2X3_CNENI</name>
<dbReference type="InterPro" id="IPR004875">
    <property type="entry name" value="DDE_SF_endonuclease_dom"/>
</dbReference>
<dbReference type="GO" id="GO:0005634">
    <property type="term" value="C:nucleus"/>
    <property type="evidence" value="ECO:0007669"/>
    <property type="project" value="TreeGrafter"/>
</dbReference>
<comment type="caution">
    <text evidence="2">The sequence shown here is derived from an EMBL/GenBank/DDBJ whole genome shotgun (WGS) entry which is preliminary data.</text>
</comment>
<sequence>MQELPSDSNFAECSLTLRDPLGDVRLLVSAQSPQAKPRTPPPGGTLLTLQTPFEAWPRPRSQPPVACHPSQAPRWCPRPWARPHPSVLVMELLVPKAGKAFCGGFSGLGLGRTPASRLRIAGADRQLPAICRRLPTGAQGRKSLWQDGFLDLGFPRSPGFIRKDIRFSNLDRHRSHNIPLNQSLMQSKAPILFSSLKAERGEEAVEERFEASKGWFIRCNKRSHLRDIKVQGEAASADVEVTASYLEDLAKITNEGGYTKQQIFNLERSHCLASKDKLTLLLGANVAGDFRLKTVLIYHSRNPRALRNSAESPLPSPKCSDGDVQVDQCVFMPANTAFLLQPMEHRYYINFVDKEVAGFERIDSNFKTSAVGKRLSNSIITCYREVICERKSPLIWQSSLPPGLGDSGRAERTGHRHLVAMGTTIFVVE</sequence>
<evidence type="ECO:0000259" key="1">
    <source>
        <dbReference type="Pfam" id="PF03184"/>
    </source>
</evidence>
<evidence type="ECO:0000313" key="3">
    <source>
        <dbReference type="Proteomes" id="UP001177744"/>
    </source>
</evidence>
<proteinExistence type="predicted"/>
<gene>
    <name evidence="2" type="ORF">QTO34_016809</name>
</gene>
<dbReference type="Gene3D" id="1.10.10.60">
    <property type="entry name" value="Homeodomain-like"/>
    <property type="match status" value="1"/>
</dbReference>
<dbReference type="Pfam" id="PF03184">
    <property type="entry name" value="DDE_1"/>
    <property type="match status" value="1"/>
</dbReference>
<dbReference type="AlphaFoldDB" id="A0AA40I2X3"/>
<dbReference type="Proteomes" id="UP001177744">
    <property type="component" value="Unassembled WGS sequence"/>
</dbReference>
<accession>A0AA40I2X3</accession>
<feature type="domain" description="DDE-1" evidence="1">
    <location>
        <begin position="275"/>
        <end position="311"/>
    </location>
</feature>
<dbReference type="PANTHER" id="PTHR19303">
    <property type="entry name" value="TRANSPOSON"/>
    <property type="match status" value="1"/>
</dbReference>
<dbReference type="EMBL" id="JAULJE010000006">
    <property type="protein sequence ID" value="KAK1342056.1"/>
    <property type="molecule type" value="Genomic_DNA"/>
</dbReference>
<dbReference type="GO" id="GO:0003677">
    <property type="term" value="F:DNA binding"/>
    <property type="evidence" value="ECO:0007669"/>
    <property type="project" value="TreeGrafter"/>
</dbReference>
<keyword evidence="3" id="KW-1185">Reference proteome</keyword>
<evidence type="ECO:0000313" key="2">
    <source>
        <dbReference type="EMBL" id="KAK1342056.1"/>
    </source>
</evidence>
<organism evidence="2 3">
    <name type="scientific">Cnephaeus nilssonii</name>
    <name type="common">Northern bat</name>
    <name type="synonym">Eptesicus nilssonii</name>
    <dbReference type="NCBI Taxonomy" id="3371016"/>
    <lineage>
        <taxon>Eukaryota</taxon>
        <taxon>Metazoa</taxon>
        <taxon>Chordata</taxon>
        <taxon>Craniata</taxon>
        <taxon>Vertebrata</taxon>
        <taxon>Euteleostomi</taxon>
        <taxon>Mammalia</taxon>
        <taxon>Eutheria</taxon>
        <taxon>Laurasiatheria</taxon>
        <taxon>Chiroptera</taxon>
        <taxon>Yangochiroptera</taxon>
        <taxon>Vespertilionidae</taxon>
        <taxon>Cnephaeus</taxon>
    </lineage>
</organism>
<dbReference type="InterPro" id="IPR050863">
    <property type="entry name" value="CenT-Element_Derived"/>
</dbReference>
<protein>
    <recommendedName>
        <fullName evidence="1">DDE-1 domain-containing protein</fullName>
    </recommendedName>
</protein>